<dbReference type="OrthoDB" id="8904098at2759"/>
<protein>
    <submittedName>
        <fullName evidence="7">Protein NRT1/ PTR FAMILY 5.10-like protein isoform X1</fullName>
    </submittedName>
</protein>
<keyword evidence="4 6" id="KW-1133">Transmembrane helix</keyword>
<evidence type="ECO:0000313" key="8">
    <source>
        <dbReference type="Proteomes" id="UP000283530"/>
    </source>
</evidence>
<name>A0A443NRG2_9MAGN</name>
<keyword evidence="5 6" id="KW-0472">Membrane</keyword>
<evidence type="ECO:0000256" key="2">
    <source>
        <dbReference type="ARBA" id="ARBA00005982"/>
    </source>
</evidence>
<dbReference type="Pfam" id="PF00854">
    <property type="entry name" value="PTR2"/>
    <property type="match status" value="1"/>
</dbReference>
<organism evidence="7 8">
    <name type="scientific">Cinnamomum micranthum f. kanehirae</name>
    <dbReference type="NCBI Taxonomy" id="337451"/>
    <lineage>
        <taxon>Eukaryota</taxon>
        <taxon>Viridiplantae</taxon>
        <taxon>Streptophyta</taxon>
        <taxon>Embryophyta</taxon>
        <taxon>Tracheophyta</taxon>
        <taxon>Spermatophyta</taxon>
        <taxon>Magnoliopsida</taxon>
        <taxon>Magnoliidae</taxon>
        <taxon>Laurales</taxon>
        <taxon>Lauraceae</taxon>
        <taxon>Cinnamomum</taxon>
    </lineage>
</organism>
<dbReference type="AlphaFoldDB" id="A0A443NRG2"/>
<comment type="caution">
    <text evidence="7">The sequence shown here is derived from an EMBL/GenBank/DDBJ whole genome shotgun (WGS) entry which is preliminary data.</text>
</comment>
<accession>A0A443NRG2</accession>
<keyword evidence="3 6" id="KW-0812">Transmembrane</keyword>
<evidence type="ECO:0000256" key="4">
    <source>
        <dbReference type="ARBA" id="ARBA00022989"/>
    </source>
</evidence>
<sequence length="193" mass="21060">MIVVLVVFLLGTKRYRYCLKEEKNPFLSILVVFVASACNQNGPSPTTDRNNSFASLVTPSLSFEENNSIACNLVQTSWFLDRAAAAENPDSLKQGWSVCTTSPVEDAKMVLWLFPIWATCLIYGVIVAKSSTFFTKQGSTMERGIGSEFQVPPATLQRIGIGMFISVVSMVVAAVVVSQRLAVVRDAGLIDEP</sequence>
<evidence type="ECO:0000256" key="3">
    <source>
        <dbReference type="ARBA" id="ARBA00022692"/>
    </source>
</evidence>
<dbReference type="EMBL" id="QPKB01000003">
    <property type="protein sequence ID" value="RWR81104.1"/>
    <property type="molecule type" value="Genomic_DNA"/>
</dbReference>
<evidence type="ECO:0000256" key="5">
    <source>
        <dbReference type="ARBA" id="ARBA00023136"/>
    </source>
</evidence>
<evidence type="ECO:0000256" key="6">
    <source>
        <dbReference type="SAM" id="Phobius"/>
    </source>
</evidence>
<dbReference type="InterPro" id="IPR000109">
    <property type="entry name" value="POT_fam"/>
</dbReference>
<keyword evidence="8" id="KW-1185">Reference proteome</keyword>
<feature type="transmembrane region" description="Helical" evidence="6">
    <location>
        <begin position="109"/>
        <end position="128"/>
    </location>
</feature>
<reference evidence="7 8" key="1">
    <citation type="journal article" date="2019" name="Nat. Plants">
        <title>Stout camphor tree genome fills gaps in understanding of flowering plant genome evolution.</title>
        <authorList>
            <person name="Chaw S.M."/>
            <person name="Liu Y.C."/>
            <person name="Wu Y.W."/>
            <person name="Wang H.Y."/>
            <person name="Lin C.I."/>
            <person name="Wu C.S."/>
            <person name="Ke H.M."/>
            <person name="Chang L.Y."/>
            <person name="Hsu C.Y."/>
            <person name="Yang H.T."/>
            <person name="Sudianto E."/>
            <person name="Hsu M.H."/>
            <person name="Wu K.P."/>
            <person name="Wang L.N."/>
            <person name="Leebens-Mack J.H."/>
            <person name="Tsai I.J."/>
        </authorList>
    </citation>
    <scope>NUCLEOTIDE SEQUENCE [LARGE SCALE GENOMIC DNA]</scope>
    <source>
        <strain evidence="8">cv. Chaw 1501</strain>
        <tissue evidence="7">Young leaves</tissue>
    </source>
</reference>
<dbReference type="Proteomes" id="UP000283530">
    <property type="component" value="Unassembled WGS sequence"/>
</dbReference>
<dbReference type="GO" id="GO:0022857">
    <property type="term" value="F:transmembrane transporter activity"/>
    <property type="evidence" value="ECO:0007669"/>
    <property type="project" value="InterPro"/>
</dbReference>
<dbReference type="PANTHER" id="PTHR11654">
    <property type="entry name" value="OLIGOPEPTIDE TRANSPORTER-RELATED"/>
    <property type="match status" value="1"/>
</dbReference>
<dbReference type="GO" id="GO:0016020">
    <property type="term" value="C:membrane"/>
    <property type="evidence" value="ECO:0007669"/>
    <property type="project" value="UniProtKB-SubCell"/>
</dbReference>
<gene>
    <name evidence="7" type="ORF">CKAN_00977200</name>
</gene>
<dbReference type="InterPro" id="IPR036259">
    <property type="entry name" value="MFS_trans_sf"/>
</dbReference>
<evidence type="ECO:0000313" key="7">
    <source>
        <dbReference type="EMBL" id="RWR81104.1"/>
    </source>
</evidence>
<proteinExistence type="inferred from homology"/>
<comment type="subcellular location">
    <subcellularLocation>
        <location evidence="1">Membrane</location>
        <topology evidence="1">Multi-pass membrane protein</topology>
    </subcellularLocation>
</comment>
<comment type="similarity">
    <text evidence="2">Belongs to the major facilitator superfamily. Proton-dependent oligopeptide transporter (POT/PTR) (TC 2.A.17) family.</text>
</comment>
<feature type="transmembrane region" description="Helical" evidence="6">
    <location>
        <begin position="159"/>
        <end position="177"/>
    </location>
</feature>
<dbReference type="Gene3D" id="1.20.1250.20">
    <property type="entry name" value="MFS general substrate transporter like domains"/>
    <property type="match status" value="1"/>
</dbReference>
<evidence type="ECO:0000256" key="1">
    <source>
        <dbReference type="ARBA" id="ARBA00004141"/>
    </source>
</evidence>